<accession>A0A8S1RIM0</accession>
<dbReference type="AlphaFoldDB" id="A0A8S1RIM0"/>
<dbReference type="Proteomes" id="UP000692954">
    <property type="component" value="Unassembled WGS sequence"/>
</dbReference>
<proteinExistence type="predicted"/>
<organism evidence="2 3">
    <name type="scientific">Paramecium sonneborni</name>
    <dbReference type="NCBI Taxonomy" id="65129"/>
    <lineage>
        <taxon>Eukaryota</taxon>
        <taxon>Sar</taxon>
        <taxon>Alveolata</taxon>
        <taxon>Ciliophora</taxon>
        <taxon>Intramacronucleata</taxon>
        <taxon>Oligohymenophorea</taxon>
        <taxon>Peniculida</taxon>
        <taxon>Parameciidae</taxon>
        <taxon>Paramecium</taxon>
    </lineage>
</organism>
<gene>
    <name evidence="2" type="ORF">PSON_ATCC_30995.1.T1750051</name>
</gene>
<keyword evidence="3" id="KW-1185">Reference proteome</keyword>
<feature type="region of interest" description="Disordered" evidence="1">
    <location>
        <begin position="285"/>
        <end position="309"/>
    </location>
</feature>
<reference evidence="2" key="1">
    <citation type="submission" date="2021-01" db="EMBL/GenBank/DDBJ databases">
        <authorList>
            <consortium name="Genoscope - CEA"/>
            <person name="William W."/>
        </authorList>
    </citation>
    <scope>NUCLEOTIDE SEQUENCE</scope>
</reference>
<dbReference type="EMBL" id="CAJJDN010000175">
    <property type="protein sequence ID" value="CAD8127327.1"/>
    <property type="molecule type" value="Genomic_DNA"/>
</dbReference>
<name>A0A8S1RIM0_9CILI</name>
<evidence type="ECO:0000313" key="3">
    <source>
        <dbReference type="Proteomes" id="UP000692954"/>
    </source>
</evidence>
<comment type="caution">
    <text evidence="2">The sequence shown here is derived from an EMBL/GenBank/DDBJ whole genome shotgun (WGS) entry which is preliminary data.</text>
</comment>
<protein>
    <submittedName>
        <fullName evidence="2">Uncharacterized protein</fullName>
    </submittedName>
</protein>
<dbReference type="OrthoDB" id="199574at2759"/>
<sequence>MNNKRSTIEDAMRAEKINLNVYQSSQQGNYQNYYGQNSNMSYRFQTNLPQQYQYNQYYQNGYQGFGYQQPQMQNYLYRSQQQFLQQGNPTQNSQNKFHPQQQQFVVTQQQIAQQQQQFKQQQLEQQQFQQKQEQSQKIQIEINNDHQFLPPVNISELDQPTRWESELKVYSYMYRKLNVEMPNLVSARFCNSREVFNEQSSINVKQYVERAFDKCQSDDERNIMEQYLKSTIAEAKRKNEYNIRDWSKFPLPTLPRENQLRTQSLFSSNLQIKQSTAMTLSSLGQTSKFGAPSQAQPSGPAQSNGSQQQKLKHLLICKI</sequence>
<evidence type="ECO:0000256" key="1">
    <source>
        <dbReference type="SAM" id="MobiDB-lite"/>
    </source>
</evidence>
<evidence type="ECO:0000313" key="2">
    <source>
        <dbReference type="EMBL" id="CAD8127327.1"/>
    </source>
</evidence>